<reference evidence="2 3" key="1">
    <citation type="journal article" date="2016" name="Proc. Natl. Acad. Sci. U.S.A.">
        <title>Comparative genomics of biotechnologically important yeasts.</title>
        <authorList>
            <person name="Riley R."/>
            <person name="Haridas S."/>
            <person name="Wolfe K.H."/>
            <person name="Lopes M.R."/>
            <person name="Hittinger C.T."/>
            <person name="Goeker M."/>
            <person name="Salamov A.A."/>
            <person name="Wisecaver J.H."/>
            <person name="Long T.M."/>
            <person name="Calvey C.H."/>
            <person name="Aerts A.L."/>
            <person name="Barry K.W."/>
            <person name="Choi C."/>
            <person name="Clum A."/>
            <person name="Coughlan A.Y."/>
            <person name="Deshpande S."/>
            <person name="Douglass A.P."/>
            <person name="Hanson S.J."/>
            <person name="Klenk H.-P."/>
            <person name="LaButti K.M."/>
            <person name="Lapidus A."/>
            <person name="Lindquist E.A."/>
            <person name="Lipzen A.M."/>
            <person name="Meier-Kolthoff J.P."/>
            <person name="Ohm R.A."/>
            <person name="Otillar R.P."/>
            <person name="Pangilinan J.L."/>
            <person name="Peng Y."/>
            <person name="Rokas A."/>
            <person name="Rosa C.A."/>
            <person name="Scheuner C."/>
            <person name="Sibirny A.A."/>
            <person name="Slot J.C."/>
            <person name="Stielow J.B."/>
            <person name="Sun H."/>
            <person name="Kurtzman C.P."/>
            <person name="Blackwell M."/>
            <person name="Grigoriev I.V."/>
            <person name="Jeffries T.W."/>
        </authorList>
    </citation>
    <scope>NUCLEOTIDE SEQUENCE [LARGE SCALE GENOMIC DNA]</scope>
    <source>
        <strain evidence="3">ATCC 18201 / CBS 1600 / BCRC 20928 / JCM 3617 / NBRC 0987 / NRRL Y-1542</strain>
    </source>
</reference>
<dbReference type="GO" id="GO:0006897">
    <property type="term" value="P:endocytosis"/>
    <property type="evidence" value="ECO:0007669"/>
    <property type="project" value="TreeGrafter"/>
</dbReference>
<gene>
    <name evidence="2" type="ORF">CYBJADRAFT_186953</name>
</gene>
<feature type="domain" description="LAA1-like C-terminal TPR repeats" evidence="1">
    <location>
        <begin position="1693"/>
        <end position="1838"/>
    </location>
</feature>
<sequence length="1847" mass="208376">MRPVTMNVNKRAGNMSVFFSCDALVRELGISDNKQRTLLSSQVKLYGEITGCDVGSAVVNELLQQLDELVDLLHNDKNSQFLKLLSQPVCLSMGKNYAALLTQNRTRLFDTTNKFITTFTDTKRPTELKNLSCVVLTAIYGSFGREVVSFIPGLLVTILKYLKKESFDVNLSALWYAILRNGGSLEMTDSVLSKYLKLLKMTESIESLKLLYGCFGQAVGFKQIDALTFRTTYHPYIQLAFDSHKDVRVQLAKSLSEYMVLLKWDLTTCLELYVELYLESTTKEQETGIVESMVHLISMQIVRDADFATHNTLVILNNLVKIFDHERFHGFTLNHKFRIMNHYTQLFTTITQLLGESSLCLLLDSIIPKLDQDLSIWNTVLLLKVCAQFISRVSSLSDGRVERFRITVWKLCLSPHYEIQVNGVLVLREIASKSPNIIKEILETCTNEVINNTKQPFSEKIATNSYGMSLIISNLVALADLDYVPKSVVEHIWTSCIGVIKENLKLTKSNHHTLAVCWISIAGVFTYRDESYLSTLVDEFLTIFEASDMTGTIKEQPLETLTVISRHLSAVVAFLRSVETTDSISKIMVESISRLRTLVAAVKLATDAGVVADLVMKRCQQIYLLCIEYVKRENSSVLIQTVANFSSLPNYTSTVKNEVITPWTKDDGFSNGLSSKFRGFEIDELLIKFPNVKYEEVTDCSIDLKPRPVGSSESSHIKSWVADITWIDEIESSLNVPVECALELDTQQTIFGDYSIHQLYSPPSKTCVVDLSMEFFSLTFPYLSTKVQLSVLETLRSNMLSKSCNESTQITQAINFSIVIHGLLTLTHKNQIPLDSQVGILLLETLRHICAIHPERYLLTLNSESIGILISCTDLKEQIPIFLKRIVDDQQAHSRAFNALILSNIYRYNASHFGNILEMLLKLVKDGHPVVHAWSMDSLATIIGRHLTMNIEKATETIQILGDCYLSDCFGKLSPVSNLNCDNDSNAVIMRVLRAIINSLGPSIKDLESKTKQIVKNLIFSGIWLSNNTHERLEAIKMIQELIIYDHEHFTTENVVGILCYIIEGNIGKSIGSELMFTIFEEKNEVFPMTSSFKTLEVSLDFLSQLVKMSENKAFFAKIEPLIWICLERLPDSKILKNMIKERIEETYDVVWFVKLQKLYSVSKQELYKYISNSNNKILDKYKHVKTEVNVKDEEAQSIANKSEVEQKGELVDWRFKADIIEFLRQLLGYTTRDSKFYSQISSRVSEVVKISFAASTSSAIPLRLAGMKLLGEIISIYAPAKDPIYPTIPLLEQQQAQITSALMPAFQEGSTPLLACEAIKVAAMFVGSGVVKVTKLGRILKILTGALTDLHGDDEFKLSDVVVTSEVGQRRVKLAILNAWAELEILSKNENEDLEKLIQEHMPLLLPLWISTLKEFSLMRHGSFIKGEDYQACWVNLVDVIGCLTESGNNLIADLLGNDALGFYYMLYAHCIYALLRNENRLRILLALVKILDFKELIKLIYYDDIIYESMEVFERLLVTGEEEEQLVVLDITSKMFLNHFDVNQEDDFTENADKLFDIVQSNMTTATRFISSDADSKDDGLNATELQLVKKGLGSVAKMMSKFPEIIKQDLYASLLSIIANIYSSSKSSQLVPQILPILKDVIHELIDINDISTVNNFYRTVKPSLDSPLITILTMSVLLSSAPNHLRLSQDDVDLVVLSISQGLSDQDSVPYATQAVRSILASQNAINSAIVRGLIKQMVLKTLEIDDPRLSLEILILVVKQYPTPQLYTVLITLLLQTHTKHPHLSDYIHKRMVSLITISPDSFKAVVGSLDATHKHDVEVLVKLGEIDTREEGEHIKLKAFE</sequence>
<dbReference type="Pfam" id="PF20210">
    <property type="entry name" value="Laa1_Sip1_HTR5"/>
    <property type="match status" value="1"/>
</dbReference>
<dbReference type="GO" id="GO:0005829">
    <property type="term" value="C:cytosol"/>
    <property type="evidence" value="ECO:0007669"/>
    <property type="project" value="GOC"/>
</dbReference>
<dbReference type="SUPFAM" id="SSF48371">
    <property type="entry name" value="ARM repeat"/>
    <property type="match status" value="2"/>
</dbReference>
<evidence type="ECO:0000259" key="1">
    <source>
        <dbReference type="Pfam" id="PF25808"/>
    </source>
</evidence>
<dbReference type="EMBL" id="KV453944">
    <property type="protein sequence ID" value="ODV71099.1"/>
    <property type="molecule type" value="Genomic_DNA"/>
</dbReference>
<dbReference type="GeneID" id="30991636"/>
<proteinExistence type="predicted"/>
<dbReference type="STRING" id="983966.A0A1E4RUZ7"/>
<protein>
    <recommendedName>
        <fullName evidence="1">LAA1-like C-terminal TPR repeats domain-containing protein</fullName>
    </recommendedName>
</protein>
<dbReference type="PANTHER" id="PTHR21663:SF0">
    <property type="entry name" value="HEAT REPEAT-CONTAINING PROTEIN 5B"/>
    <property type="match status" value="1"/>
</dbReference>
<dbReference type="InterPro" id="IPR016024">
    <property type="entry name" value="ARM-type_fold"/>
</dbReference>
<dbReference type="GO" id="GO:0030139">
    <property type="term" value="C:endocytic vesicle"/>
    <property type="evidence" value="ECO:0007669"/>
    <property type="project" value="TreeGrafter"/>
</dbReference>
<evidence type="ECO:0000313" key="2">
    <source>
        <dbReference type="EMBL" id="ODV71099.1"/>
    </source>
</evidence>
<dbReference type="GO" id="GO:0016020">
    <property type="term" value="C:membrane"/>
    <property type="evidence" value="ECO:0007669"/>
    <property type="project" value="TreeGrafter"/>
</dbReference>
<evidence type="ECO:0000313" key="3">
    <source>
        <dbReference type="Proteomes" id="UP000094389"/>
    </source>
</evidence>
<dbReference type="OMA" id="WEFKLFI"/>
<dbReference type="RefSeq" id="XP_020068138.1">
    <property type="nucleotide sequence ID" value="XM_020217240.1"/>
</dbReference>
<dbReference type="PANTHER" id="PTHR21663">
    <property type="entry name" value="HYPOTHETICAL HEAT DOMAIN-CONTAINING"/>
    <property type="match status" value="1"/>
</dbReference>
<dbReference type="Pfam" id="PF25808">
    <property type="entry name" value="TPR_LAA1_C"/>
    <property type="match status" value="1"/>
</dbReference>
<organism evidence="2 3">
    <name type="scientific">Cyberlindnera jadinii (strain ATCC 18201 / CBS 1600 / BCRC 20928 / JCM 3617 / NBRC 0987 / NRRL Y-1542)</name>
    <name type="common">Torula yeast</name>
    <name type="synonym">Candida utilis</name>
    <dbReference type="NCBI Taxonomy" id="983966"/>
    <lineage>
        <taxon>Eukaryota</taxon>
        <taxon>Fungi</taxon>
        <taxon>Dikarya</taxon>
        <taxon>Ascomycota</taxon>
        <taxon>Saccharomycotina</taxon>
        <taxon>Saccharomycetes</taxon>
        <taxon>Phaffomycetales</taxon>
        <taxon>Phaffomycetaceae</taxon>
        <taxon>Cyberlindnera</taxon>
    </lineage>
</organism>
<dbReference type="GO" id="GO:0005794">
    <property type="term" value="C:Golgi apparatus"/>
    <property type="evidence" value="ECO:0007669"/>
    <property type="project" value="TreeGrafter"/>
</dbReference>
<dbReference type="InterPro" id="IPR046837">
    <property type="entry name" value="Laa1/Sip1/HEATR5-like_HEAT"/>
</dbReference>
<dbReference type="GO" id="GO:0042147">
    <property type="term" value="P:retrograde transport, endosome to Golgi"/>
    <property type="evidence" value="ECO:0007669"/>
    <property type="project" value="TreeGrafter"/>
</dbReference>
<dbReference type="OrthoDB" id="3980435at2759"/>
<dbReference type="InterPro" id="IPR040108">
    <property type="entry name" value="Laa1/Sip1/HEATR5"/>
</dbReference>
<dbReference type="GO" id="GO:0008104">
    <property type="term" value="P:intracellular protein localization"/>
    <property type="evidence" value="ECO:0007669"/>
    <property type="project" value="TreeGrafter"/>
</dbReference>
<dbReference type="InterPro" id="IPR057981">
    <property type="entry name" value="TPR_LAA1-like_C"/>
</dbReference>
<accession>A0A1E4RUZ7</accession>
<dbReference type="Proteomes" id="UP000094389">
    <property type="component" value="Unassembled WGS sequence"/>
</dbReference>
<keyword evidence="3" id="KW-1185">Reference proteome</keyword>
<name>A0A1E4RUZ7_CYBJN</name>